<accession>A0ACC2HDP3</accession>
<organism evidence="1 2">
    <name type="scientific">Dallia pectoralis</name>
    <name type="common">Alaska blackfish</name>
    <dbReference type="NCBI Taxonomy" id="75939"/>
    <lineage>
        <taxon>Eukaryota</taxon>
        <taxon>Metazoa</taxon>
        <taxon>Chordata</taxon>
        <taxon>Craniata</taxon>
        <taxon>Vertebrata</taxon>
        <taxon>Euteleostomi</taxon>
        <taxon>Actinopterygii</taxon>
        <taxon>Neopterygii</taxon>
        <taxon>Teleostei</taxon>
        <taxon>Protacanthopterygii</taxon>
        <taxon>Esociformes</taxon>
        <taxon>Umbridae</taxon>
        <taxon>Dallia</taxon>
    </lineage>
</organism>
<dbReference type="EMBL" id="CM055730">
    <property type="protein sequence ID" value="KAJ8014013.1"/>
    <property type="molecule type" value="Genomic_DNA"/>
</dbReference>
<evidence type="ECO:0000313" key="2">
    <source>
        <dbReference type="Proteomes" id="UP001157502"/>
    </source>
</evidence>
<name>A0ACC2HDP3_DALPE</name>
<evidence type="ECO:0000313" key="1">
    <source>
        <dbReference type="EMBL" id="KAJ8014013.1"/>
    </source>
</evidence>
<sequence length="112" mass="12325">HTGSSGIAWDRQPGRQTARQTDSQADRQPGRQTARQTDSQADRQPGRQTARQTDSQADRQESRRVPAHSMLHTAGEDPGMCEFTTQPVLRSGFQGNGSYEIGAEGSQQEDLE</sequence>
<comment type="caution">
    <text evidence="1">The sequence shown here is derived from an EMBL/GenBank/DDBJ whole genome shotgun (WGS) entry which is preliminary data.</text>
</comment>
<proteinExistence type="predicted"/>
<keyword evidence="2" id="KW-1185">Reference proteome</keyword>
<feature type="non-terminal residue" evidence="1">
    <location>
        <position position="1"/>
    </location>
</feature>
<reference evidence="1" key="1">
    <citation type="submission" date="2021-05" db="EMBL/GenBank/DDBJ databases">
        <authorList>
            <person name="Pan Q."/>
            <person name="Jouanno E."/>
            <person name="Zahm M."/>
            <person name="Klopp C."/>
            <person name="Cabau C."/>
            <person name="Louis A."/>
            <person name="Berthelot C."/>
            <person name="Parey E."/>
            <person name="Roest Crollius H."/>
            <person name="Montfort J."/>
            <person name="Robinson-Rechavi M."/>
            <person name="Bouchez O."/>
            <person name="Lampietro C."/>
            <person name="Lopez Roques C."/>
            <person name="Donnadieu C."/>
            <person name="Postlethwait J."/>
            <person name="Bobe J."/>
            <person name="Dillon D."/>
            <person name="Chandos A."/>
            <person name="von Hippel F."/>
            <person name="Guiguen Y."/>
        </authorList>
    </citation>
    <scope>NUCLEOTIDE SEQUENCE</scope>
    <source>
        <strain evidence="1">YG-Jan2019</strain>
    </source>
</reference>
<protein>
    <submittedName>
        <fullName evidence="1">Uncharacterized protein</fullName>
    </submittedName>
</protein>
<gene>
    <name evidence="1" type="ORF">DPEC_G00035840</name>
</gene>
<dbReference type="Proteomes" id="UP001157502">
    <property type="component" value="Chromosome 3"/>
</dbReference>